<gene>
    <name evidence="1" type="ORF">J4E00_17555</name>
</gene>
<protein>
    <submittedName>
        <fullName evidence="1">Uncharacterized protein</fullName>
    </submittedName>
</protein>
<reference evidence="1 2" key="1">
    <citation type="submission" date="2021-03" db="EMBL/GenBank/DDBJ databases">
        <authorList>
            <person name="Kim M.K."/>
        </authorList>
    </citation>
    <scope>NUCLEOTIDE SEQUENCE [LARGE SCALE GENOMIC DNA]</scope>
    <source>
        <strain evidence="1 2">BT442</strain>
    </source>
</reference>
<accession>A0ABS3QJI7</accession>
<proteinExistence type="predicted"/>
<name>A0ABS3QJI7_9BACT</name>
<organism evidence="1 2">
    <name type="scientific">Hymenobacter negativus</name>
    <dbReference type="NCBI Taxonomy" id="2795026"/>
    <lineage>
        <taxon>Bacteria</taxon>
        <taxon>Pseudomonadati</taxon>
        <taxon>Bacteroidota</taxon>
        <taxon>Cytophagia</taxon>
        <taxon>Cytophagales</taxon>
        <taxon>Hymenobacteraceae</taxon>
        <taxon>Hymenobacter</taxon>
    </lineage>
</organism>
<sequence>MNTSKLPTQKNKAVEMTNATKKKLKAVSNAFKGKEMFPEKLERAKQLFRGLRPLNA</sequence>
<dbReference type="RefSeq" id="WP_208176524.1">
    <property type="nucleotide sequence ID" value="NZ_JAGETZ010000008.1"/>
</dbReference>
<comment type="caution">
    <text evidence="1">The sequence shown here is derived from an EMBL/GenBank/DDBJ whole genome shotgun (WGS) entry which is preliminary data.</text>
</comment>
<evidence type="ECO:0000313" key="1">
    <source>
        <dbReference type="EMBL" id="MBO2010870.1"/>
    </source>
</evidence>
<evidence type="ECO:0000313" key="2">
    <source>
        <dbReference type="Proteomes" id="UP000664369"/>
    </source>
</evidence>
<dbReference type="EMBL" id="JAGETZ010000008">
    <property type="protein sequence ID" value="MBO2010870.1"/>
    <property type="molecule type" value="Genomic_DNA"/>
</dbReference>
<dbReference type="Proteomes" id="UP000664369">
    <property type="component" value="Unassembled WGS sequence"/>
</dbReference>
<keyword evidence="2" id="KW-1185">Reference proteome</keyword>